<dbReference type="AlphaFoldDB" id="A0A6A6Z572"/>
<dbReference type="RefSeq" id="XP_033583134.1">
    <property type="nucleotide sequence ID" value="XM_033712609.1"/>
</dbReference>
<evidence type="ECO:0000313" key="2">
    <source>
        <dbReference type="Proteomes" id="UP000504636"/>
    </source>
</evidence>
<keyword evidence="2" id="KW-1185">Reference proteome</keyword>
<dbReference type="Proteomes" id="UP000504636">
    <property type="component" value="Unplaced"/>
</dbReference>
<reference evidence="1 3" key="1">
    <citation type="journal article" date="2020" name="Stud. Mycol.">
        <title>101 Dothideomycetes genomes: a test case for predicting lifestyles and emergence of pathogens.</title>
        <authorList>
            <person name="Haridas S."/>
            <person name="Albert R."/>
            <person name="Binder M."/>
            <person name="Bloem J."/>
            <person name="Labutti K."/>
            <person name="Salamov A."/>
            <person name="Andreopoulos B."/>
            <person name="Baker S."/>
            <person name="Barry K."/>
            <person name="Bills G."/>
            <person name="Bluhm B."/>
            <person name="Cannon C."/>
            <person name="Castanera R."/>
            <person name="Culley D."/>
            <person name="Daum C."/>
            <person name="Ezra D."/>
            <person name="Gonzalez J."/>
            <person name="Henrissat B."/>
            <person name="Kuo A."/>
            <person name="Liang C."/>
            <person name="Lipzen A."/>
            <person name="Lutzoni F."/>
            <person name="Magnuson J."/>
            <person name="Mondo S."/>
            <person name="Nolan M."/>
            <person name="Ohm R."/>
            <person name="Pangilinan J."/>
            <person name="Park H.-J."/>
            <person name="Ramirez L."/>
            <person name="Alfaro M."/>
            <person name="Sun H."/>
            <person name="Tritt A."/>
            <person name="Yoshinaga Y."/>
            <person name="Zwiers L.-H."/>
            <person name="Turgeon B."/>
            <person name="Goodwin S."/>
            <person name="Spatafora J."/>
            <person name="Crous P."/>
            <person name="Grigoriev I."/>
        </authorList>
    </citation>
    <scope>NUCLEOTIDE SEQUENCE</scope>
    <source>
        <strain evidence="1 3">CBS 304.34</strain>
    </source>
</reference>
<evidence type="ECO:0000313" key="1">
    <source>
        <dbReference type="EMBL" id="KAF2816170.1"/>
    </source>
</evidence>
<reference evidence="3" key="2">
    <citation type="submission" date="2020-04" db="EMBL/GenBank/DDBJ databases">
        <authorList>
            <consortium name="NCBI Genome Project"/>
        </authorList>
    </citation>
    <scope>NUCLEOTIDE SEQUENCE</scope>
    <source>
        <strain evidence="3">CBS 304.34</strain>
    </source>
</reference>
<proteinExistence type="predicted"/>
<gene>
    <name evidence="1 3" type="ORF">BDZ99DRAFT_130125</name>
</gene>
<evidence type="ECO:0000313" key="3">
    <source>
        <dbReference type="RefSeq" id="XP_033583134.1"/>
    </source>
</evidence>
<dbReference type="GeneID" id="54453502"/>
<dbReference type="EMBL" id="MU003693">
    <property type="protein sequence ID" value="KAF2816170.1"/>
    <property type="molecule type" value="Genomic_DNA"/>
</dbReference>
<accession>A0A6A6Z572</accession>
<name>A0A6A6Z572_9PEZI</name>
<organism evidence="1">
    <name type="scientific">Mytilinidion resinicola</name>
    <dbReference type="NCBI Taxonomy" id="574789"/>
    <lineage>
        <taxon>Eukaryota</taxon>
        <taxon>Fungi</taxon>
        <taxon>Dikarya</taxon>
        <taxon>Ascomycota</taxon>
        <taxon>Pezizomycotina</taxon>
        <taxon>Dothideomycetes</taxon>
        <taxon>Pleosporomycetidae</taxon>
        <taxon>Mytilinidiales</taxon>
        <taxon>Mytilinidiaceae</taxon>
        <taxon>Mytilinidion</taxon>
    </lineage>
</organism>
<protein>
    <submittedName>
        <fullName evidence="1 3">Uncharacterized protein</fullName>
    </submittedName>
</protein>
<sequence length="246" mass="28147">MEFGFILSQVRCESDCLYCDQVGQQRGSRKCITLQVCGIAIIRARKQKWNLNKSLRFGYAAFQLYFETFRTLNGNREYMALLLRFESLMQGYQRIDYEHAHISTLAEQDLLTSLGPNHYLTRTAILDVALQCVGLGKYAEAESKLKIVLKESFDDVFLLCSGTTFPQDIGTAVRLVTQGHVQVEFGEDDMLCCSYRCMNGTRVGEDWCHYETGELNVREIELRGTATWLLSRLRYDKGQIRTIGSV</sequence>
<reference evidence="3" key="3">
    <citation type="submission" date="2025-04" db="UniProtKB">
        <authorList>
            <consortium name="RefSeq"/>
        </authorList>
    </citation>
    <scope>IDENTIFICATION</scope>
    <source>
        <strain evidence="3">CBS 304.34</strain>
    </source>
</reference>